<dbReference type="OrthoDB" id="362883at2"/>
<dbReference type="Proteomes" id="UP000244089">
    <property type="component" value="Unassembled WGS sequence"/>
</dbReference>
<sequence length="107" mass="12669">MKLKFHPEVKNDIDNLDGSIKPRLKSTLNKIKRSPELRKPLGNKSGIDLSGCLKIYFYRKKYRVVYQILNEEEVMVWSVGKREDQVVYISAYKRILEKGEINPFFYL</sequence>
<name>A0A2T5RIY8_9FIRM</name>
<comment type="caution">
    <text evidence="2">The sequence shown here is derived from an EMBL/GenBank/DDBJ whole genome shotgun (WGS) entry which is preliminary data.</text>
</comment>
<protein>
    <submittedName>
        <fullName evidence="2">mRNA-degrading endonuclease RelE of RelBE toxin-antitoxin system</fullName>
    </submittedName>
</protein>
<keyword evidence="1" id="KW-1277">Toxin-antitoxin system</keyword>
<keyword evidence="2" id="KW-0540">Nuclease</keyword>
<keyword evidence="2" id="KW-0255">Endonuclease</keyword>
<evidence type="ECO:0000313" key="2">
    <source>
        <dbReference type="EMBL" id="PTV98385.1"/>
    </source>
</evidence>
<evidence type="ECO:0000256" key="1">
    <source>
        <dbReference type="ARBA" id="ARBA00022649"/>
    </source>
</evidence>
<gene>
    <name evidence="2" type="ORF">C8C76_11742</name>
</gene>
<dbReference type="RefSeq" id="WP_108140518.1">
    <property type="nucleotide sequence ID" value="NZ_QAXS01000017.1"/>
</dbReference>
<dbReference type="GO" id="GO:0004519">
    <property type="term" value="F:endonuclease activity"/>
    <property type="evidence" value="ECO:0007669"/>
    <property type="project" value="UniProtKB-KW"/>
</dbReference>
<dbReference type="InterPro" id="IPR035093">
    <property type="entry name" value="RelE/ParE_toxin_dom_sf"/>
</dbReference>
<evidence type="ECO:0000313" key="3">
    <source>
        <dbReference type="Proteomes" id="UP000244089"/>
    </source>
</evidence>
<proteinExistence type="predicted"/>
<dbReference type="SUPFAM" id="SSF143011">
    <property type="entry name" value="RelE-like"/>
    <property type="match status" value="1"/>
</dbReference>
<dbReference type="Pfam" id="PF05016">
    <property type="entry name" value="ParE_toxin"/>
    <property type="match status" value="1"/>
</dbReference>
<dbReference type="Gene3D" id="3.30.2310.20">
    <property type="entry name" value="RelE-like"/>
    <property type="match status" value="1"/>
</dbReference>
<dbReference type="AlphaFoldDB" id="A0A2T5RIY8"/>
<dbReference type="InterPro" id="IPR007712">
    <property type="entry name" value="RelE/ParE_toxin"/>
</dbReference>
<keyword evidence="2" id="KW-0378">Hydrolase</keyword>
<reference evidence="2 3" key="1">
    <citation type="submission" date="2018-04" db="EMBL/GenBank/DDBJ databases">
        <title>Subsurface microbial communities from deep shales in Ohio and West Virginia, USA.</title>
        <authorList>
            <person name="Wrighton K."/>
        </authorList>
    </citation>
    <scope>NUCLEOTIDE SEQUENCE [LARGE SCALE GENOMIC DNA]</scope>
    <source>
        <strain evidence="2 3">WC1</strain>
    </source>
</reference>
<accession>A0A2T5RIY8</accession>
<organism evidence="2 3">
    <name type="scientific">Halanaerobium saccharolyticum</name>
    <dbReference type="NCBI Taxonomy" id="43595"/>
    <lineage>
        <taxon>Bacteria</taxon>
        <taxon>Bacillati</taxon>
        <taxon>Bacillota</taxon>
        <taxon>Clostridia</taxon>
        <taxon>Halanaerobiales</taxon>
        <taxon>Halanaerobiaceae</taxon>
        <taxon>Halanaerobium</taxon>
    </lineage>
</organism>
<dbReference type="EMBL" id="QAXS01000017">
    <property type="protein sequence ID" value="PTV98385.1"/>
    <property type="molecule type" value="Genomic_DNA"/>
</dbReference>